<dbReference type="Pfam" id="PF07715">
    <property type="entry name" value="Plug"/>
    <property type="match status" value="1"/>
</dbReference>
<evidence type="ECO:0000256" key="3">
    <source>
        <dbReference type="ARBA" id="ARBA00022452"/>
    </source>
</evidence>
<evidence type="ECO:0000256" key="2">
    <source>
        <dbReference type="ARBA" id="ARBA00022448"/>
    </source>
</evidence>
<keyword evidence="3 10" id="KW-1134">Transmembrane beta strand</keyword>
<name>A0ABU1UYX6_9GAMM</name>
<dbReference type="PROSITE" id="PS50836">
    <property type="entry name" value="DOMON"/>
    <property type="match status" value="1"/>
</dbReference>
<accession>A0ABU1UYX6</accession>
<keyword evidence="7 11" id="KW-0798">TonB box</keyword>
<dbReference type="Proteomes" id="UP001253595">
    <property type="component" value="Unassembled WGS sequence"/>
</dbReference>
<dbReference type="Gene3D" id="2.170.130.10">
    <property type="entry name" value="TonB-dependent receptor, plug domain"/>
    <property type="match status" value="1"/>
</dbReference>
<dbReference type="SUPFAM" id="SSF56935">
    <property type="entry name" value="Porins"/>
    <property type="match status" value="1"/>
</dbReference>
<evidence type="ECO:0000313" key="14">
    <source>
        <dbReference type="EMBL" id="MDR7090391.1"/>
    </source>
</evidence>
<dbReference type="InterPro" id="IPR037066">
    <property type="entry name" value="Plug_dom_sf"/>
</dbReference>
<evidence type="ECO:0000256" key="1">
    <source>
        <dbReference type="ARBA" id="ARBA00004571"/>
    </source>
</evidence>
<comment type="caution">
    <text evidence="14">The sequence shown here is derived from an EMBL/GenBank/DDBJ whole genome shotgun (WGS) entry which is preliminary data.</text>
</comment>
<dbReference type="InterPro" id="IPR012910">
    <property type="entry name" value="Plug_dom"/>
</dbReference>
<gene>
    <name evidence="14" type="ORF">J2X05_002415</name>
</gene>
<dbReference type="CDD" id="cd01347">
    <property type="entry name" value="ligand_gated_channel"/>
    <property type="match status" value="1"/>
</dbReference>
<organism evidence="14 15">
    <name type="scientific">Cellvibrio fibrivorans</name>
    <dbReference type="NCBI Taxonomy" id="126350"/>
    <lineage>
        <taxon>Bacteria</taxon>
        <taxon>Pseudomonadati</taxon>
        <taxon>Pseudomonadota</taxon>
        <taxon>Gammaproteobacteria</taxon>
        <taxon>Cellvibrionales</taxon>
        <taxon>Cellvibrionaceae</taxon>
        <taxon>Cellvibrio</taxon>
    </lineage>
</organism>
<keyword evidence="2 10" id="KW-0813">Transport</keyword>
<proteinExistence type="inferred from homology"/>
<evidence type="ECO:0000256" key="7">
    <source>
        <dbReference type="ARBA" id="ARBA00023077"/>
    </source>
</evidence>
<evidence type="ECO:0000256" key="4">
    <source>
        <dbReference type="ARBA" id="ARBA00022692"/>
    </source>
</evidence>
<dbReference type="PANTHER" id="PTHR30069:SF53">
    <property type="entry name" value="COLICIN I RECEPTOR-RELATED"/>
    <property type="match status" value="1"/>
</dbReference>
<keyword evidence="8 10" id="KW-0472">Membrane</keyword>
<evidence type="ECO:0000256" key="5">
    <source>
        <dbReference type="ARBA" id="ARBA00022729"/>
    </source>
</evidence>
<evidence type="ECO:0000256" key="11">
    <source>
        <dbReference type="RuleBase" id="RU003357"/>
    </source>
</evidence>
<keyword evidence="15" id="KW-1185">Reference proteome</keyword>
<evidence type="ECO:0000256" key="10">
    <source>
        <dbReference type="PROSITE-ProRule" id="PRU01360"/>
    </source>
</evidence>
<keyword evidence="6" id="KW-0406">Ion transport</keyword>
<comment type="similarity">
    <text evidence="10 11">Belongs to the TonB-dependent receptor family.</text>
</comment>
<comment type="subcellular location">
    <subcellularLocation>
        <location evidence="1 10">Cell outer membrane</location>
        <topology evidence="1 10">Multi-pass membrane protein</topology>
    </subcellularLocation>
</comment>
<keyword evidence="14" id="KW-0675">Receptor</keyword>
<keyword evidence="5 12" id="KW-0732">Signal</keyword>
<dbReference type="Gene3D" id="2.40.170.20">
    <property type="entry name" value="TonB-dependent receptor, beta-barrel domain"/>
    <property type="match status" value="1"/>
</dbReference>
<sequence length="620" mass="68703">MKNFRSSPLFLAVIALPAFSATEELIVTGSYSPVTNEQLSSSVSVLNKEDLLQLSNHSLIDALRQVPSLWVEEQGGPGGITSIALRGAEANHTLVLLDGVQLNDPTNTRGGAFDLNGINIESIERIEIIRGAQSAVYGSDALAGVIHIITQTPGKKSTTLNASLGSDDYSSVGVSTSGSINKLGYAFSLQGKDAGEPVAGSTAKNTEFTSRLNWQQDIHALNFSYRYFDGERTSFPEQSGGPEFAVGRDLDISEYKDQSAALNWVAQVNNIWQSKVSASWYQRDEDLTSPGIIPFDAVPPNGSVIDFNRTQFSWVNTLGDQQKIWANLGVETKQEDGTSEGYLYSPDVYPINFALDRQIDSAFINLNTYATEAWLVQASIRRDDTDGFDANESGQIGTKYTLNDNWTLFANWGEGFKLPSFFALGHPLVGNLDLKPETVATRDAGFEFNKNSFNARVSYFDHHYRNLIDFDSETFKNVNRSRVETSGVESEFNWQVQQNLSLRAHASYTDIDMISSNNHLLGRPQVTYGTSVNYQLNDAWSFNAQYMRVDERFAVSRYTGTDVEQTLAAYNRFDASVHWQLNAQTQLGLSLENLADEDYYTDIGFPASGQLAKLNLRLKF</sequence>
<feature type="domain" description="DOMON" evidence="13">
    <location>
        <begin position="573"/>
        <end position="620"/>
    </location>
</feature>
<evidence type="ECO:0000259" key="13">
    <source>
        <dbReference type="PROSITE" id="PS50836"/>
    </source>
</evidence>
<keyword evidence="9 10" id="KW-0998">Cell outer membrane</keyword>
<dbReference type="Pfam" id="PF00593">
    <property type="entry name" value="TonB_dep_Rec_b-barrel"/>
    <property type="match status" value="1"/>
</dbReference>
<protein>
    <submittedName>
        <fullName evidence="14">Outer membrane cobalamin receptor</fullName>
    </submittedName>
</protein>
<reference evidence="14 15" key="1">
    <citation type="submission" date="2023-07" db="EMBL/GenBank/DDBJ databases">
        <title>Sorghum-associated microbial communities from plants grown in Nebraska, USA.</title>
        <authorList>
            <person name="Schachtman D."/>
        </authorList>
    </citation>
    <scope>NUCLEOTIDE SEQUENCE [LARGE SCALE GENOMIC DNA]</scope>
    <source>
        <strain evidence="14 15">BE190</strain>
    </source>
</reference>
<dbReference type="InterPro" id="IPR000531">
    <property type="entry name" value="Beta-barrel_TonB"/>
</dbReference>
<dbReference type="PANTHER" id="PTHR30069">
    <property type="entry name" value="TONB-DEPENDENT OUTER MEMBRANE RECEPTOR"/>
    <property type="match status" value="1"/>
</dbReference>
<dbReference type="InterPro" id="IPR005018">
    <property type="entry name" value="DOMON_domain"/>
</dbReference>
<keyword evidence="4 10" id="KW-0812">Transmembrane</keyword>
<dbReference type="InterPro" id="IPR036942">
    <property type="entry name" value="Beta-barrel_TonB_sf"/>
</dbReference>
<feature type="chain" id="PRO_5045567059" evidence="12">
    <location>
        <begin position="21"/>
        <end position="620"/>
    </location>
</feature>
<feature type="signal peptide" evidence="12">
    <location>
        <begin position="1"/>
        <end position="20"/>
    </location>
</feature>
<evidence type="ECO:0000256" key="12">
    <source>
        <dbReference type="SAM" id="SignalP"/>
    </source>
</evidence>
<dbReference type="EMBL" id="JAVDVX010000004">
    <property type="protein sequence ID" value="MDR7090391.1"/>
    <property type="molecule type" value="Genomic_DNA"/>
</dbReference>
<dbReference type="PROSITE" id="PS52016">
    <property type="entry name" value="TONB_DEPENDENT_REC_3"/>
    <property type="match status" value="1"/>
</dbReference>
<evidence type="ECO:0000256" key="9">
    <source>
        <dbReference type="ARBA" id="ARBA00023237"/>
    </source>
</evidence>
<evidence type="ECO:0000313" key="15">
    <source>
        <dbReference type="Proteomes" id="UP001253595"/>
    </source>
</evidence>
<evidence type="ECO:0000256" key="6">
    <source>
        <dbReference type="ARBA" id="ARBA00023065"/>
    </source>
</evidence>
<dbReference type="RefSeq" id="WP_310072675.1">
    <property type="nucleotide sequence ID" value="NZ_JAVDVX010000004.1"/>
</dbReference>
<dbReference type="InterPro" id="IPR039426">
    <property type="entry name" value="TonB-dep_rcpt-like"/>
</dbReference>
<evidence type="ECO:0000256" key="8">
    <source>
        <dbReference type="ARBA" id="ARBA00023136"/>
    </source>
</evidence>